<dbReference type="InterPro" id="IPR012910">
    <property type="entry name" value="Plug_dom"/>
</dbReference>
<evidence type="ECO:0000256" key="2">
    <source>
        <dbReference type="ARBA" id="ARBA00022448"/>
    </source>
</evidence>
<dbReference type="InterPro" id="IPR023997">
    <property type="entry name" value="TonB-dep_OMP_SusC/RagA_CS"/>
</dbReference>
<keyword evidence="6 7" id="KW-0998">Cell outer membrane</keyword>
<feature type="domain" description="TonB-dependent receptor plug" evidence="9">
    <location>
        <begin position="203"/>
        <end position="326"/>
    </location>
</feature>
<evidence type="ECO:0000256" key="4">
    <source>
        <dbReference type="ARBA" id="ARBA00022692"/>
    </source>
</evidence>
<evidence type="ECO:0000259" key="9">
    <source>
        <dbReference type="Pfam" id="PF07715"/>
    </source>
</evidence>
<dbReference type="Gene3D" id="2.40.170.20">
    <property type="entry name" value="TonB-dependent receptor, beta-barrel domain"/>
    <property type="match status" value="1"/>
</dbReference>
<dbReference type="NCBIfam" id="TIGR04056">
    <property type="entry name" value="OMP_RagA_SusC"/>
    <property type="match status" value="1"/>
</dbReference>
<evidence type="ECO:0000256" key="8">
    <source>
        <dbReference type="SAM" id="SignalP"/>
    </source>
</evidence>
<feature type="chain" id="PRO_5045419515" evidence="8">
    <location>
        <begin position="23"/>
        <end position="1175"/>
    </location>
</feature>
<evidence type="ECO:0000256" key="1">
    <source>
        <dbReference type="ARBA" id="ARBA00004571"/>
    </source>
</evidence>
<evidence type="ECO:0000256" key="7">
    <source>
        <dbReference type="PROSITE-ProRule" id="PRU01360"/>
    </source>
</evidence>
<keyword evidence="8" id="KW-0732">Signal</keyword>
<dbReference type="InterPro" id="IPR023996">
    <property type="entry name" value="TonB-dep_OMP_SusC/RagA"/>
</dbReference>
<comment type="caution">
    <text evidence="10">The sequence shown here is derived from an EMBL/GenBank/DDBJ whole genome shotgun (WGS) entry which is preliminary data.</text>
</comment>
<keyword evidence="4 7" id="KW-0812">Transmembrane</keyword>
<evidence type="ECO:0000313" key="11">
    <source>
        <dbReference type="Proteomes" id="UP001597393"/>
    </source>
</evidence>
<evidence type="ECO:0000256" key="6">
    <source>
        <dbReference type="ARBA" id="ARBA00023237"/>
    </source>
</evidence>
<evidence type="ECO:0000256" key="5">
    <source>
        <dbReference type="ARBA" id="ARBA00023136"/>
    </source>
</evidence>
<gene>
    <name evidence="10" type="ORF">ACFSQ3_09780</name>
</gene>
<evidence type="ECO:0000313" key="10">
    <source>
        <dbReference type="EMBL" id="MFD2599242.1"/>
    </source>
</evidence>
<sequence>MRLLLWVTMLVTVSSFILPAHAQDKVDYEFSQAGLREVLTTIRKKTGVDFSMQQTHESQFKPISLSVKSASLSQVLSLSFAGQPLSYQIRNNTIIISARAANQNNVSGVVTDDKRTPLSGASLRIKGTNISARTDQNGSFSLNNIPADAELEISYLGYVVRNIDLSTSNRGNIGPIFILQQKLSELEEVVVLANTGYQKLDPSKATGSLVVIDEAKIRQNPSLSLMQRLEGQVAGVQFSPKNNRIQVRTPNSYFGDTKGPLIIIDGFPAMEQQLTSNPTGDGGRMSATTQSSGILNNFNPDDIASITVLKDAAAASIWGSRAANGVIVIETKSGRSGGNSINFSSTFGTSAPANLNNLRTMNAFQYIDFERELFNNNFFYDPKDGWRSMNVSESLTSMFQHKNGQITEAELESRLAEMGQRNNRDQIREYLLQQAQSQQYNLSFNGKAQNGRYFASITHSNDQPIYKENFAKNTGITFNIDNSYFNNKVKVALSINHMMQNSKVNNAALTAISPGTYGLTPYDMLTDGNGQSLDRYYLFTPAVTQERFESKGYLPWTYNHIDELQYSNDRYDNNITRMMGNLTYSPFTWLNASLLGSYQKGLRSMESLRERESYEMRNMINTGTTINAQNRLVYGVPMGGRLITSNQKSDDYSIRFQLDGHHKWNNQHEINVFAGTEIRQTRGQGYIQTRYGFDPDTYQSILVNSLSPYTNIYGANANFNIQDAGINITKQRFLSYYANAGYTFLNKYYATGSLRFDDATIIGIDRSNRARPFWSAGLRWDAHKESFLQNVDWINMLSVRSSLGTGGSVPSSGTSYTIVQRGAPDSFTQLPTGYISTPANQQLGWERTRTFNTGLEAGMFNNRLNVSFDAYSKRSTGIVVSLPFNTTYGWPTMNFNTANLKSNGLEFQVSGDILRKQDWNWNSSFNFAYNDNEVTDSRFPNVNNSPDYASVISGYPLDAIRAYYWGGLDEKGRSQIKNAAGEIINADATTGSFTPDDLRYMGRTTPPYFGGWTNSVSYKNLTLTARFTFQAGHRVRSKEITAGQYPTGTTFQGFLSTSTALVDRWQQPGDEAFTNIPGVISSNQNSVSRFISADINVLDASHIRFQLLSLDYRVNGSFVGATKAIKSLNVGVTASNLGVLWKKSSLDIDPEYLFDGSYQSMPPTPHYLFTVRLGL</sequence>
<keyword evidence="3 7" id="KW-1134">Transmembrane beta strand</keyword>
<keyword evidence="2 7" id="KW-0813">Transport</keyword>
<feature type="signal peptide" evidence="8">
    <location>
        <begin position="1"/>
        <end position="22"/>
    </location>
</feature>
<evidence type="ECO:0000256" key="3">
    <source>
        <dbReference type="ARBA" id="ARBA00022452"/>
    </source>
</evidence>
<dbReference type="Gene3D" id="2.170.130.10">
    <property type="entry name" value="TonB-dependent receptor, plug domain"/>
    <property type="match status" value="1"/>
</dbReference>
<dbReference type="PROSITE" id="PS52016">
    <property type="entry name" value="TONB_DEPENDENT_REC_3"/>
    <property type="match status" value="1"/>
</dbReference>
<comment type="subcellular location">
    <subcellularLocation>
        <location evidence="1 7">Cell outer membrane</location>
        <topology evidence="1 7">Multi-pass membrane protein</topology>
    </subcellularLocation>
</comment>
<organism evidence="10 11">
    <name type="scientific">Sphingobacterium corticis</name>
    <dbReference type="NCBI Taxonomy" id="1812823"/>
    <lineage>
        <taxon>Bacteria</taxon>
        <taxon>Pseudomonadati</taxon>
        <taxon>Bacteroidota</taxon>
        <taxon>Sphingobacteriia</taxon>
        <taxon>Sphingobacteriales</taxon>
        <taxon>Sphingobacteriaceae</taxon>
        <taxon>Sphingobacterium</taxon>
    </lineage>
</organism>
<dbReference type="Pfam" id="PF13715">
    <property type="entry name" value="CarbopepD_reg_2"/>
    <property type="match status" value="1"/>
</dbReference>
<dbReference type="InterPro" id="IPR037066">
    <property type="entry name" value="Plug_dom_sf"/>
</dbReference>
<accession>A0ABW5NN25</accession>
<protein>
    <submittedName>
        <fullName evidence="10">SusC/RagA family TonB-linked outer membrane protein</fullName>
    </submittedName>
</protein>
<keyword evidence="11" id="KW-1185">Reference proteome</keyword>
<comment type="similarity">
    <text evidence="7">Belongs to the TonB-dependent receptor family.</text>
</comment>
<dbReference type="RefSeq" id="WP_380869368.1">
    <property type="nucleotide sequence ID" value="NZ_JBHUMA010000006.1"/>
</dbReference>
<dbReference type="InterPro" id="IPR039426">
    <property type="entry name" value="TonB-dep_rcpt-like"/>
</dbReference>
<keyword evidence="5 7" id="KW-0472">Membrane</keyword>
<proteinExistence type="inferred from homology"/>
<reference evidence="11" key="1">
    <citation type="journal article" date="2019" name="Int. J. Syst. Evol. Microbiol.">
        <title>The Global Catalogue of Microorganisms (GCM) 10K type strain sequencing project: providing services to taxonomists for standard genome sequencing and annotation.</title>
        <authorList>
            <consortium name="The Broad Institute Genomics Platform"/>
            <consortium name="The Broad Institute Genome Sequencing Center for Infectious Disease"/>
            <person name="Wu L."/>
            <person name="Ma J."/>
        </authorList>
    </citation>
    <scope>NUCLEOTIDE SEQUENCE [LARGE SCALE GENOMIC DNA]</scope>
    <source>
        <strain evidence="11">KCTC 42248</strain>
    </source>
</reference>
<dbReference type="NCBIfam" id="TIGR04057">
    <property type="entry name" value="SusC_RagA_signa"/>
    <property type="match status" value="1"/>
</dbReference>
<dbReference type="InterPro" id="IPR036942">
    <property type="entry name" value="Beta-barrel_TonB_sf"/>
</dbReference>
<dbReference type="Proteomes" id="UP001597393">
    <property type="component" value="Unassembled WGS sequence"/>
</dbReference>
<name>A0ABW5NN25_9SPHI</name>
<dbReference type="Gene3D" id="2.60.40.1120">
    <property type="entry name" value="Carboxypeptidase-like, regulatory domain"/>
    <property type="match status" value="1"/>
</dbReference>
<dbReference type="SUPFAM" id="SSF56935">
    <property type="entry name" value="Porins"/>
    <property type="match status" value="1"/>
</dbReference>
<dbReference type="EMBL" id="JBHUMA010000006">
    <property type="protein sequence ID" value="MFD2599242.1"/>
    <property type="molecule type" value="Genomic_DNA"/>
</dbReference>
<dbReference type="Pfam" id="PF07715">
    <property type="entry name" value="Plug"/>
    <property type="match status" value="1"/>
</dbReference>
<dbReference type="InterPro" id="IPR008969">
    <property type="entry name" value="CarboxyPept-like_regulatory"/>
</dbReference>
<dbReference type="SUPFAM" id="SSF49464">
    <property type="entry name" value="Carboxypeptidase regulatory domain-like"/>
    <property type="match status" value="1"/>
</dbReference>